<evidence type="ECO:0000259" key="1">
    <source>
        <dbReference type="Pfam" id="PF13683"/>
    </source>
</evidence>
<gene>
    <name evidence="2" type="ORF">EV216_1581</name>
</gene>
<dbReference type="SUPFAM" id="SSF53098">
    <property type="entry name" value="Ribonuclease H-like"/>
    <property type="match status" value="1"/>
</dbReference>
<evidence type="ECO:0000313" key="2">
    <source>
        <dbReference type="EMBL" id="TCM73357.1"/>
    </source>
</evidence>
<keyword evidence="3" id="KW-1185">Reference proteome</keyword>
<evidence type="ECO:0000313" key="3">
    <source>
        <dbReference type="Proteomes" id="UP000295277"/>
    </source>
</evidence>
<reference evidence="2 3" key="1">
    <citation type="submission" date="2019-03" db="EMBL/GenBank/DDBJ databases">
        <title>Genomic Encyclopedia of Type Strains, Phase IV (KMG-IV): sequencing the most valuable type-strain genomes for metagenomic binning, comparative biology and taxonomic classification.</title>
        <authorList>
            <person name="Goeker M."/>
        </authorList>
    </citation>
    <scope>NUCLEOTIDE SEQUENCE [LARGE SCALE GENOMIC DNA]</scope>
    <source>
        <strain evidence="2 3">DSM 21153</strain>
    </source>
</reference>
<dbReference type="InterPro" id="IPR012337">
    <property type="entry name" value="RNaseH-like_sf"/>
</dbReference>
<organism evidence="2 3">
    <name type="scientific">Rhodovulum steppense</name>
    <dbReference type="NCBI Taxonomy" id="540251"/>
    <lineage>
        <taxon>Bacteria</taxon>
        <taxon>Pseudomonadati</taxon>
        <taxon>Pseudomonadota</taxon>
        <taxon>Alphaproteobacteria</taxon>
        <taxon>Rhodobacterales</taxon>
        <taxon>Paracoccaceae</taxon>
        <taxon>Rhodovulum</taxon>
    </lineage>
</organism>
<sequence length="40" mass="4381">AQTVLGLIGGWIEDYNENHPHSGLKMRSPREFIAAQTATA</sequence>
<accession>A0A4R1YBM9</accession>
<name>A0A4R1YBM9_9RHOB</name>
<protein>
    <submittedName>
        <fullName evidence="2">Integrase-like protein</fullName>
    </submittedName>
</protein>
<feature type="domain" description="Integrase catalytic" evidence="1">
    <location>
        <begin position="7"/>
        <end position="29"/>
    </location>
</feature>
<dbReference type="GO" id="GO:0015074">
    <property type="term" value="P:DNA integration"/>
    <property type="evidence" value="ECO:0007669"/>
    <property type="project" value="InterPro"/>
</dbReference>
<dbReference type="InterPro" id="IPR001584">
    <property type="entry name" value="Integrase_cat-core"/>
</dbReference>
<dbReference type="EMBL" id="SLVM01000058">
    <property type="protein sequence ID" value="TCM73357.1"/>
    <property type="molecule type" value="Genomic_DNA"/>
</dbReference>
<dbReference type="Proteomes" id="UP000295277">
    <property type="component" value="Unassembled WGS sequence"/>
</dbReference>
<feature type="non-terminal residue" evidence="2">
    <location>
        <position position="1"/>
    </location>
</feature>
<dbReference type="OrthoDB" id="9813285at2"/>
<comment type="caution">
    <text evidence="2">The sequence shown here is derived from an EMBL/GenBank/DDBJ whole genome shotgun (WGS) entry which is preliminary data.</text>
</comment>
<dbReference type="RefSeq" id="WP_132697247.1">
    <property type="nucleotide sequence ID" value="NZ_SLVM01000058.1"/>
</dbReference>
<dbReference type="AlphaFoldDB" id="A0A4R1YBM9"/>
<proteinExistence type="predicted"/>
<dbReference type="Pfam" id="PF13683">
    <property type="entry name" value="rve_3"/>
    <property type="match status" value="1"/>
</dbReference>